<dbReference type="PROSITE" id="PS51257">
    <property type="entry name" value="PROKAR_LIPOPROTEIN"/>
    <property type="match status" value="1"/>
</dbReference>
<dbReference type="PANTHER" id="PTHR30572">
    <property type="entry name" value="MEMBRANE COMPONENT OF TRANSPORTER-RELATED"/>
    <property type="match status" value="1"/>
</dbReference>
<dbReference type="Pfam" id="PF02687">
    <property type="entry name" value="FtsX"/>
    <property type="match status" value="2"/>
</dbReference>
<feature type="transmembrane region" description="Helical" evidence="6">
    <location>
        <begin position="752"/>
        <end position="775"/>
    </location>
</feature>
<comment type="caution">
    <text evidence="9">The sequence shown here is derived from an EMBL/GenBank/DDBJ whole genome shotgun (WGS) entry which is preliminary data.</text>
</comment>
<feature type="transmembrane region" description="Helical" evidence="6">
    <location>
        <begin position="419"/>
        <end position="443"/>
    </location>
</feature>
<feature type="domain" description="ABC3 transporter permease C-terminal" evidence="7">
    <location>
        <begin position="669"/>
        <end position="781"/>
    </location>
</feature>
<feature type="transmembrane region" description="Helical" evidence="6">
    <location>
        <begin position="375"/>
        <end position="398"/>
    </location>
</feature>
<accession>A0ABP7PWC4</accession>
<dbReference type="InterPro" id="IPR050250">
    <property type="entry name" value="Macrolide_Exporter_MacB"/>
</dbReference>
<evidence type="ECO:0000259" key="8">
    <source>
        <dbReference type="Pfam" id="PF12704"/>
    </source>
</evidence>
<organism evidence="9 10">
    <name type="scientific">Mucilaginibacter dorajii</name>
    <dbReference type="NCBI Taxonomy" id="692994"/>
    <lineage>
        <taxon>Bacteria</taxon>
        <taxon>Pseudomonadati</taxon>
        <taxon>Bacteroidota</taxon>
        <taxon>Sphingobacteriia</taxon>
        <taxon>Sphingobacteriales</taxon>
        <taxon>Sphingobacteriaceae</taxon>
        <taxon>Mucilaginibacter</taxon>
    </lineage>
</organism>
<sequence length="789" mass="88533">MLKNYIKIAWRNIVKNKAHSFINVVGLSVGLACSLLILLWVQSELSIDAYHQNGDRLYQVYEREYYNHKIDGNYDTAPILAAELKKQIPEIEYAVTMQEDNDINTFQAGDKTLKEEGTAAYPDLFKMFSYSLLQGNAQSALSSPESMAISHKMANQFFGSPQAAMGKTIRYKNKHDFSITAVFEDLPENTSRRFDYLMNWRAFTAEYPWAGAWSITGPRTFVMLRKGSNPALVEKKINHFVDTYRKFDNTYRLELGLQKFSEVYLHAHFTNGKIDGGKIQYVHLFSIVAVFLLLIACINFMNLTTARSIKRAREIGVRKVVGAVRMVLIIQFIGEAVMVTAIAVIVAILMAYTLLPFFNAVTQKHMVIPFAQYSFWLNLVGITLLTGCISGSYPALFLSSFNPLTVLKGTMRPDSGSVWFRKGLVVFQFVLSVVLIIGTIVVAKQVSFIQNRNLGYDKDNLVYIPIEGDLSKKYEFFKEEALQIPGISQVSKISDDPTSLDNQTVAVDWAGKDPNIKVQFSTSIVGYDFASAMKLKMIDGRDFSKNFPTDTAGFIVNEATVKTIGYASPVGKMIIINGNKGPIIGVMKDFNYESLHQQIEPLIMAFGERVWYGHILVRTQPGKTPEALAGLAKLYKQVNPAFPFSYTFSNEEYNKLYESEQVVGKLSNTFAFLAIFISCLGLLGLAMFTAEQRVKEIGIRKVLGASVTSLFALLSKEFLLLVFTALIIATPIAWYSTNNWLQGFAYRTAVQWWMFALSGLIIICIALATISFQTIKAALINPIKSLRSE</sequence>
<feature type="domain" description="MacB-like periplasmic core" evidence="8">
    <location>
        <begin position="432"/>
        <end position="629"/>
    </location>
</feature>
<feature type="transmembrane region" description="Helical" evidence="6">
    <location>
        <begin position="322"/>
        <end position="355"/>
    </location>
</feature>
<evidence type="ECO:0000256" key="4">
    <source>
        <dbReference type="ARBA" id="ARBA00022989"/>
    </source>
</evidence>
<keyword evidence="10" id="KW-1185">Reference proteome</keyword>
<comment type="subcellular location">
    <subcellularLocation>
        <location evidence="1">Cell membrane</location>
        <topology evidence="1">Multi-pass membrane protein</topology>
    </subcellularLocation>
</comment>
<proteinExistence type="predicted"/>
<dbReference type="EMBL" id="BAAAZC010000016">
    <property type="protein sequence ID" value="GAA3972439.1"/>
    <property type="molecule type" value="Genomic_DNA"/>
</dbReference>
<evidence type="ECO:0000259" key="7">
    <source>
        <dbReference type="Pfam" id="PF02687"/>
    </source>
</evidence>
<evidence type="ECO:0000313" key="10">
    <source>
        <dbReference type="Proteomes" id="UP001500742"/>
    </source>
</evidence>
<keyword evidence="3 6" id="KW-0812">Transmembrane</keyword>
<feature type="transmembrane region" description="Helical" evidence="6">
    <location>
        <begin position="281"/>
        <end position="301"/>
    </location>
</feature>
<evidence type="ECO:0000256" key="2">
    <source>
        <dbReference type="ARBA" id="ARBA00022475"/>
    </source>
</evidence>
<keyword evidence="2" id="KW-1003">Cell membrane</keyword>
<evidence type="ECO:0000256" key="5">
    <source>
        <dbReference type="ARBA" id="ARBA00023136"/>
    </source>
</evidence>
<feature type="transmembrane region" description="Helical" evidence="6">
    <location>
        <begin position="21"/>
        <end position="41"/>
    </location>
</feature>
<dbReference type="Proteomes" id="UP001500742">
    <property type="component" value="Unassembled WGS sequence"/>
</dbReference>
<name>A0ABP7PWC4_9SPHI</name>
<dbReference type="InterPro" id="IPR025857">
    <property type="entry name" value="MacB_PCD"/>
</dbReference>
<feature type="domain" description="MacB-like periplasmic core" evidence="8">
    <location>
        <begin position="20"/>
        <end position="238"/>
    </location>
</feature>
<dbReference type="Pfam" id="PF12704">
    <property type="entry name" value="MacB_PCD"/>
    <property type="match status" value="2"/>
</dbReference>
<evidence type="ECO:0000256" key="1">
    <source>
        <dbReference type="ARBA" id="ARBA00004651"/>
    </source>
</evidence>
<evidence type="ECO:0000256" key="6">
    <source>
        <dbReference type="SAM" id="Phobius"/>
    </source>
</evidence>
<feature type="transmembrane region" description="Helical" evidence="6">
    <location>
        <begin position="670"/>
        <end position="690"/>
    </location>
</feature>
<keyword evidence="4 6" id="KW-1133">Transmembrane helix</keyword>
<evidence type="ECO:0000313" key="9">
    <source>
        <dbReference type="EMBL" id="GAA3972439.1"/>
    </source>
</evidence>
<dbReference type="RefSeq" id="WP_259097588.1">
    <property type="nucleotide sequence ID" value="NZ_BAAAZC010000016.1"/>
</dbReference>
<reference evidence="10" key="1">
    <citation type="journal article" date="2019" name="Int. J. Syst. Evol. Microbiol.">
        <title>The Global Catalogue of Microorganisms (GCM) 10K type strain sequencing project: providing services to taxonomists for standard genome sequencing and annotation.</title>
        <authorList>
            <consortium name="The Broad Institute Genomics Platform"/>
            <consortium name="The Broad Institute Genome Sequencing Center for Infectious Disease"/>
            <person name="Wu L."/>
            <person name="Ma J."/>
        </authorList>
    </citation>
    <scope>NUCLEOTIDE SEQUENCE [LARGE SCALE GENOMIC DNA]</scope>
    <source>
        <strain evidence="10">JCM 16601</strain>
    </source>
</reference>
<dbReference type="PANTHER" id="PTHR30572:SF18">
    <property type="entry name" value="ABC-TYPE MACROLIDE FAMILY EXPORT SYSTEM PERMEASE COMPONENT 2"/>
    <property type="match status" value="1"/>
</dbReference>
<evidence type="ECO:0000256" key="3">
    <source>
        <dbReference type="ARBA" id="ARBA00022692"/>
    </source>
</evidence>
<feature type="transmembrane region" description="Helical" evidence="6">
    <location>
        <begin position="702"/>
        <end position="732"/>
    </location>
</feature>
<keyword evidence="5 6" id="KW-0472">Membrane</keyword>
<dbReference type="InterPro" id="IPR003838">
    <property type="entry name" value="ABC3_permease_C"/>
</dbReference>
<feature type="domain" description="ABC3 transporter permease C-terminal" evidence="7">
    <location>
        <begin position="287"/>
        <end position="402"/>
    </location>
</feature>
<gene>
    <name evidence="9" type="ORF">GCM10022210_22700</name>
</gene>
<protein>
    <submittedName>
        <fullName evidence="9">ABC transporter permease</fullName>
    </submittedName>
</protein>